<reference evidence="1 2" key="1">
    <citation type="submission" date="2024-01" db="EMBL/GenBank/DDBJ databases">
        <title>Pedobacter sp. nov., isolated from fresh soil.</title>
        <authorList>
            <person name="Le N.T.T."/>
        </authorList>
    </citation>
    <scope>NUCLEOTIDE SEQUENCE [LARGE SCALE GENOMIC DNA]</scope>
    <source>
        <strain evidence="1 2">KR3-3</strain>
    </source>
</reference>
<proteinExistence type="predicted"/>
<accession>A0ABU7IAC6</accession>
<evidence type="ECO:0000313" key="2">
    <source>
        <dbReference type="Proteomes" id="UP001336835"/>
    </source>
</evidence>
<evidence type="ECO:0000313" key="1">
    <source>
        <dbReference type="EMBL" id="MEE1946443.1"/>
    </source>
</evidence>
<keyword evidence="2" id="KW-1185">Reference proteome</keyword>
<dbReference type="EMBL" id="JAZDQT010000003">
    <property type="protein sequence ID" value="MEE1946443.1"/>
    <property type="molecule type" value="Genomic_DNA"/>
</dbReference>
<gene>
    <name evidence="1" type="ORF">VRU48_15065</name>
</gene>
<comment type="caution">
    <text evidence="1">The sequence shown here is derived from an EMBL/GenBank/DDBJ whole genome shotgun (WGS) entry which is preliminary data.</text>
</comment>
<sequence length="125" mass="14516">MKTKREIILENILEQAKAYLTELHEFAPFGSAINLDGEIKPLGVYIDEEEIDSLKMIEMLQNHILRMINDNKFIIGAIAIDITVNASGNSYNAVEVRFIENESQYKKQIKYQIKENIVMFEEIDY</sequence>
<protein>
    <recommendedName>
        <fullName evidence="3">IraD/Gp25-like domain-containing protein</fullName>
    </recommendedName>
</protein>
<evidence type="ECO:0008006" key="3">
    <source>
        <dbReference type="Google" id="ProtNLM"/>
    </source>
</evidence>
<dbReference type="RefSeq" id="WP_330108751.1">
    <property type="nucleotide sequence ID" value="NZ_JAZDQT010000003.1"/>
</dbReference>
<dbReference type="Proteomes" id="UP001336835">
    <property type="component" value="Unassembled WGS sequence"/>
</dbReference>
<name>A0ABU7IAC6_9SPHI</name>
<organism evidence="1 2">
    <name type="scientific">Pedobacter albus</name>
    <dbReference type="NCBI Taxonomy" id="3113905"/>
    <lineage>
        <taxon>Bacteria</taxon>
        <taxon>Pseudomonadati</taxon>
        <taxon>Bacteroidota</taxon>
        <taxon>Sphingobacteriia</taxon>
        <taxon>Sphingobacteriales</taxon>
        <taxon>Sphingobacteriaceae</taxon>
        <taxon>Pedobacter</taxon>
    </lineage>
</organism>